<dbReference type="AlphaFoldDB" id="A0A811ZQZ8"/>
<gene>
    <name evidence="7" type="ORF">NYPRO_LOCUS24003</name>
</gene>
<dbReference type="GO" id="GO:0003723">
    <property type="term" value="F:RNA binding"/>
    <property type="evidence" value="ECO:0007669"/>
    <property type="project" value="TreeGrafter"/>
</dbReference>
<dbReference type="GO" id="GO:0045087">
    <property type="term" value="P:innate immune response"/>
    <property type="evidence" value="ECO:0007669"/>
    <property type="project" value="UniProtKB-KW"/>
</dbReference>
<dbReference type="Gene3D" id="1.25.40.10">
    <property type="entry name" value="Tetratricopeptide repeat domain"/>
    <property type="match status" value="3"/>
</dbReference>
<evidence type="ECO:0000256" key="5">
    <source>
        <dbReference type="ARBA" id="ARBA00023118"/>
    </source>
</evidence>
<evidence type="ECO:0000313" key="8">
    <source>
        <dbReference type="Proteomes" id="UP000645828"/>
    </source>
</evidence>
<accession>A0A811ZQZ8</accession>
<evidence type="ECO:0000256" key="1">
    <source>
        <dbReference type="ARBA" id="ARBA00022588"/>
    </source>
</evidence>
<dbReference type="InterPro" id="IPR011990">
    <property type="entry name" value="TPR-like_helical_dom_sf"/>
</dbReference>
<keyword evidence="2" id="KW-0677">Repeat</keyword>
<evidence type="ECO:0000313" key="7">
    <source>
        <dbReference type="EMBL" id="CAD7691209.1"/>
    </source>
</evidence>
<proteinExistence type="inferred from homology"/>
<evidence type="ECO:0000256" key="2">
    <source>
        <dbReference type="ARBA" id="ARBA00022737"/>
    </source>
</evidence>
<sequence>MIYEITEHFLENTLQQLKCHFTWNLYDEESSLHDLENSFKAIMYNLFSFIKHLRGQNKAALEYLQQAKEFILHGHACQGIIRSLVTWGNYSWVYYHMHRLPESTGNCPVLYELERPEIDCEKGWALLKFGGKYYQRAKAAFEKALEAEPDDLEFNISYAITIYWLDHSDHHRPTKSSSLGPRKKAVTLNPANAYIKMYMQKLKWKGILKKSWTRYLPQISSQLYVLCYTARFYRRKNSWDNALELLKKGLERHKRSKSKATGNRPSGEEKWRVDRLLTMLLSHFRVAVQQDSTFAFVYTDLANMYAEGVQDSKAEEEFYCKSESTAIHHYSEALKIRDCSSLCTKLTSALKTLAGRLGHNASDLQSL</sequence>
<dbReference type="FunFam" id="1.25.40.10:FF:000036">
    <property type="entry name" value="interferon-induced protein with tetratricopeptide repeats 5"/>
    <property type="match status" value="1"/>
</dbReference>
<dbReference type="EMBL" id="CAJHUB010000773">
    <property type="protein sequence ID" value="CAD7691209.1"/>
    <property type="molecule type" value="Genomic_DNA"/>
</dbReference>
<dbReference type="PANTHER" id="PTHR10271:SF28">
    <property type="entry name" value="INTERFERON-INDUCED PROTEIN WITH TETRATRICOPEPTIDE REPEATS 5"/>
    <property type="match status" value="1"/>
</dbReference>
<reference evidence="7" key="1">
    <citation type="submission" date="2020-12" db="EMBL/GenBank/DDBJ databases">
        <authorList>
            <consortium name="Molecular Ecology Group"/>
        </authorList>
    </citation>
    <scope>NUCLEOTIDE SEQUENCE</scope>
    <source>
        <strain evidence="7">TBG_1078</strain>
    </source>
</reference>
<protein>
    <submittedName>
        <fullName evidence="7">(raccoon dog) hypothetical protein</fullName>
    </submittedName>
</protein>
<evidence type="ECO:0000256" key="3">
    <source>
        <dbReference type="ARBA" id="ARBA00022803"/>
    </source>
</evidence>
<organism evidence="7 8">
    <name type="scientific">Nyctereutes procyonoides</name>
    <name type="common">Raccoon dog</name>
    <name type="synonym">Canis procyonoides</name>
    <dbReference type="NCBI Taxonomy" id="34880"/>
    <lineage>
        <taxon>Eukaryota</taxon>
        <taxon>Metazoa</taxon>
        <taxon>Chordata</taxon>
        <taxon>Craniata</taxon>
        <taxon>Vertebrata</taxon>
        <taxon>Euteleostomi</taxon>
        <taxon>Mammalia</taxon>
        <taxon>Eutheria</taxon>
        <taxon>Laurasiatheria</taxon>
        <taxon>Carnivora</taxon>
        <taxon>Caniformia</taxon>
        <taxon>Canidae</taxon>
        <taxon>Nyctereutes</taxon>
    </lineage>
</organism>
<dbReference type="GO" id="GO:0005829">
    <property type="term" value="C:cytosol"/>
    <property type="evidence" value="ECO:0007669"/>
    <property type="project" value="TreeGrafter"/>
</dbReference>
<comment type="caution">
    <text evidence="7">The sequence shown here is derived from an EMBL/GenBank/DDBJ whole genome shotgun (WGS) entry which is preliminary data.</text>
</comment>
<evidence type="ECO:0000256" key="6">
    <source>
        <dbReference type="ARBA" id="ARBA00038336"/>
    </source>
</evidence>
<keyword evidence="4" id="KW-0391">Immunity</keyword>
<dbReference type="SUPFAM" id="SSF48452">
    <property type="entry name" value="TPR-like"/>
    <property type="match status" value="1"/>
</dbReference>
<dbReference type="GO" id="GO:0051607">
    <property type="term" value="P:defense response to virus"/>
    <property type="evidence" value="ECO:0007669"/>
    <property type="project" value="UniProtKB-KW"/>
</dbReference>
<dbReference type="PANTHER" id="PTHR10271">
    <property type="entry name" value="INTERFERON-INDUCED PROTEIN WITH TETRATRICOPEPTIDE REPEATS"/>
    <property type="match status" value="1"/>
</dbReference>
<name>A0A811ZQZ8_NYCPR</name>
<keyword evidence="3" id="KW-0802">TPR repeat</keyword>
<comment type="similarity">
    <text evidence="6">Belongs to the IFIT family.</text>
</comment>
<evidence type="ECO:0000256" key="4">
    <source>
        <dbReference type="ARBA" id="ARBA00022859"/>
    </source>
</evidence>
<keyword evidence="8" id="KW-1185">Reference proteome</keyword>
<keyword evidence="5" id="KW-0051">Antiviral defense</keyword>
<keyword evidence="1" id="KW-0399">Innate immunity</keyword>
<dbReference type="Proteomes" id="UP000645828">
    <property type="component" value="Unassembled WGS sequence"/>
</dbReference>